<dbReference type="CTD" id="1212"/>
<dbReference type="RefSeq" id="XP_025050073.1">
    <property type="nucleotide sequence ID" value="XM_025194288.1"/>
</dbReference>
<dbReference type="GO" id="GO:0005198">
    <property type="term" value="F:structural molecule activity"/>
    <property type="evidence" value="ECO:0007669"/>
    <property type="project" value="InterPro"/>
</dbReference>
<dbReference type="GO" id="GO:0006886">
    <property type="term" value="P:intracellular protein transport"/>
    <property type="evidence" value="ECO:0007669"/>
    <property type="project" value="InterPro"/>
</dbReference>
<evidence type="ECO:0000256" key="4">
    <source>
        <dbReference type="ARBA" id="ARBA00023176"/>
    </source>
</evidence>
<proteinExistence type="inferred from homology"/>
<keyword evidence="5 6" id="KW-0968">Cytoplasmic vesicle</keyword>
<dbReference type="Proteomes" id="UP000189705">
    <property type="component" value="Unplaced"/>
</dbReference>
<dbReference type="KEGG" id="asn:102387403"/>
<dbReference type="STRING" id="38654.A0A3Q0FWF7"/>
<name>A0A3Q0FWF7_ALLSI</name>
<keyword evidence="9" id="KW-1185">Reference proteome</keyword>
<evidence type="ECO:0000256" key="5">
    <source>
        <dbReference type="ARBA" id="ARBA00023329"/>
    </source>
</evidence>
<evidence type="ECO:0000256" key="6">
    <source>
        <dbReference type="RuleBase" id="RU363137"/>
    </source>
</evidence>
<feature type="coiled-coil region" evidence="7">
    <location>
        <begin position="52"/>
        <end position="94"/>
    </location>
</feature>
<dbReference type="GeneID" id="102387403"/>
<dbReference type="GO" id="GO:0032050">
    <property type="term" value="F:clathrin heavy chain binding"/>
    <property type="evidence" value="ECO:0007669"/>
    <property type="project" value="TreeGrafter"/>
</dbReference>
<keyword evidence="7" id="KW-0175">Coiled coil</keyword>
<feature type="region of interest" description="Disordered" evidence="8">
    <location>
        <begin position="1"/>
        <end position="27"/>
    </location>
</feature>
<protein>
    <recommendedName>
        <fullName evidence="6">Clathrin light chain</fullName>
    </recommendedName>
</protein>
<gene>
    <name evidence="10 11" type="primary">CLTB</name>
</gene>
<comment type="subcellular location">
    <subcellularLocation>
        <location evidence="1 6">Cytoplasmic vesicle membrane</location>
        <topology evidence="1 6">Peripheral membrane protein</topology>
        <orientation evidence="1 6">Cytoplasmic side</orientation>
    </subcellularLocation>
    <subcellularLocation>
        <location evidence="6">Membrane</location>
        <location evidence="6">Coated pit</location>
        <topology evidence="6">Peripheral membrane protein</topology>
        <orientation evidence="6">Cytoplasmic side</orientation>
    </subcellularLocation>
    <text evidence="6">Cytoplasmic face of coated pits and vesicles.</text>
</comment>
<accession>A0A3Q0FWF7</accession>
<comment type="similarity">
    <text evidence="2 6">Belongs to the clathrin light chain family.</text>
</comment>
<dbReference type="InterPro" id="IPR000996">
    <property type="entry name" value="Clathrin_L-chain"/>
</dbReference>
<reference evidence="10 11" key="1">
    <citation type="submission" date="2025-04" db="UniProtKB">
        <authorList>
            <consortium name="RefSeq"/>
        </authorList>
    </citation>
    <scope>IDENTIFICATION</scope>
</reference>
<evidence type="ECO:0000256" key="7">
    <source>
        <dbReference type="SAM" id="Coils"/>
    </source>
</evidence>
<evidence type="ECO:0000313" key="9">
    <source>
        <dbReference type="Proteomes" id="UP000189705"/>
    </source>
</evidence>
<dbReference type="GO" id="GO:0072583">
    <property type="term" value="P:clathrin-dependent endocytosis"/>
    <property type="evidence" value="ECO:0007669"/>
    <property type="project" value="TreeGrafter"/>
</dbReference>
<dbReference type="GO" id="GO:0030130">
    <property type="term" value="C:clathrin coat of trans-Golgi network vesicle"/>
    <property type="evidence" value="ECO:0007669"/>
    <property type="project" value="InterPro"/>
</dbReference>
<dbReference type="AlphaFoldDB" id="A0A3Q0FWF7"/>
<comment type="function">
    <text evidence="6">Clathrin is the major protein of the polyhedral coat of coated pits and vesicles.</text>
</comment>
<dbReference type="GO" id="GO:0099631">
    <property type="term" value="C:postsynaptic endocytic zone cytoplasmic component"/>
    <property type="evidence" value="ECO:0007669"/>
    <property type="project" value="TreeGrafter"/>
</dbReference>
<sequence length="362" mass="37603">MGPSRCPWGGCAHSAGQGGCVPQESNGPTDAYAAIAKADRLTQEPESLRKWREEQKQRLQELDAASKVLEQEWRERAKKELEEWNLRQIEQMEKNRVNNRAVGVWWGCPSSTSHSEVPRSEWSCKGLGGSLPEGVEGGGPGHGVGEGGAALRLQPQEQQAEQGRLPHALGAHLPQTDAPGALAQPERRRGRHRGTAPHQLAWMRAACGARGGQQGCSPCREHLLRAGGCRCPPGFPLLKGCVGLFTLIYYRGGSLGGGWGGWAGAPPCQAPVAGTPSPAGAWAQAGCDVGGRSVTSPSVCGSAHEELGCAGLGQGQGLGWAGGPGLGWCVGAGDAEQGKGGASPRDPVLWVPLGASCPLAPA</sequence>
<organism evidence="9 10">
    <name type="scientific">Alligator sinensis</name>
    <name type="common">Chinese alligator</name>
    <dbReference type="NCBI Taxonomy" id="38654"/>
    <lineage>
        <taxon>Eukaryota</taxon>
        <taxon>Metazoa</taxon>
        <taxon>Chordata</taxon>
        <taxon>Craniata</taxon>
        <taxon>Vertebrata</taxon>
        <taxon>Euteleostomi</taxon>
        <taxon>Archelosauria</taxon>
        <taxon>Archosauria</taxon>
        <taxon>Crocodylia</taxon>
        <taxon>Alligatoridae</taxon>
        <taxon>Alligatorinae</taxon>
        <taxon>Alligator</taxon>
    </lineage>
</organism>
<evidence type="ECO:0000313" key="10">
    <source>
        <dbReference type="RefSeq" id="XP_025050073.1"/>
    </source>
</evidence>
<evidence type="ECO:0000256" key="8">
    <source>
        <dbReference type="SAM" id="MobiDB-lite"/>
    </source>
</evidence>
<evidence type="ECO:0000256" key="2">
    <source>
        <dbReference type="ARBA" id="ARBA00005263"/>
    </source>
</evidence>
<evidence type="ECO:0000313" key="11">
    <source>
        <dbReference type="RefSeq" id="XP_025050074.1"/>
    </source>
</evidence>
<dbReference type="PANTHER" id="PTHR10639:SF28">
    <property type="entry name" value="CLATHRIN LIGHT CHAIN B"/>
    <property type="match status" value="1"/>
</dbReference>
<dbReference type="GO" id="GO:0030672">
    <property type="term" value="C:synaptic vesicle membrane"/>
    <property type="evidence" value="ECO:0007669"/>
    <property type="project" value="TreeGrafter"/>
</dbReference>
<evidence type="ECO:0000256" key="3">
    <source>
        <dbReference type="ARBA" id="ARBA00023136"/>
    </source>
</evidence>
<dbReference type="RefSeq" id="XP_025050074.1">
    <property type="nucleotide sequence ID" value="XM_025194289.1"/>
</dbReference>
<dbReference type="GO" id="GO:0030132">
    <property type="term" value="C:clathrin coat of coated pit"/>
    <property type="evidence" value="ECO:0007669"/>
    <property type="project" value="InterPro"/>
</dbReference>
<dbReference type="PANTHER" id="PTHR10639">
    <property type="entry name" value="CLATHRIN LIGHT CHAIN"/>
    <property type="match status" value="1"/>
</dbReference>
<evidence type="ECO:0000256" key="1">
    <source>
        <dbReference type="ARBA" id="ARBA00004180"/>
    </source>
</evidence>
<dbReference type="Pfam" id="PF01086">
    <property type="entry name" value="Clathrin_lg_ch"/>
    <property type="match status" value="1"/>
</dbReference>
<keyword evidence="3 6" id="KW-0472">Membrane</keyword>
<keyword evidence="4 6" id="KW-0168">Coated pit</keyword>